<evidence type="ECO:0000313" key="2">
    <source>
        <dbReference type="EMBL" id="RED16217.1"/>
    </source>
</evidence>
<dbReference type="PANTHER" id="PTHR43032">
    <property type="entry name" value="PROTEIN-METHIONINE-SULFOXIDE REDUCTASE"/>
    <property type="match status" value="1"/>
</dbReference>
<sequence length="257" mass="28391">MSKLITTRRKLIAGIGSSVLLAGCDSWSRSDRVKNILASAEGLTMRAQRLVTDRNALAREYTMADLSPSFRANGSRTADSVEGSEYQAMLANGFADFRLRVDGLVSRPLSLSLADLRAMPSRTQITRHDCVEGWSAIGQWKGTPLSRVLDLAGLRDNANYIVFHCADTLGRQNRPYYESIDLIDAFHPQTILAYDMNGAAVPERHGAPIRARVERQLGYKHAKFVMRLEAVASLDGIYGGKGGYWEDVGDYAWYAGI</sequence>
<evidence type="ECO:0000259" key="1">
    <source>
        <dbReference type="Pfam" id="PF00174"/>
    </source>
</evidence>
<dbReference type="SUPFAM" id="SSF56524">
    <property type="entry name" value="Oxidoreductase molybdopterin-binding domain"/>
    <property type="match status" value="1"/>
</dbReference>
<dbReference type="OrthoDB" id="9795587at2"/>
<keyword evidence="3" id="KW-1185">Reference proteome</keyword>
<dbReference type="Proteomes" id="UP000256310">
    <property type="component" value="Unassembled WGS sequence"/>
</dbReference>
<dbReference type="PROSITE" id="PS51257">
    <property type="entry name" value="PROKAR_LIPOPROTEIN"/>
    <property type="match status" value="1"/>
</dbReference>
<name>A0A3D9FF59_9SPHN</name>
<organism evidence="2 3">
    <name type="scientific">Parasphingopyxis lamellibrachiae</name>
    <dbReference type="NCBI Taxonomy" id="680125"/>
    <lineage>
        <taxon>Bacteria</taxon>
        <taxon>Pseudomonadati</taxon>
        <taxon>Pseudomonadota</taxon>
        <taxon>Alphaproteobacteria</taxon>
        <taxon>Sphingomonadales</taxon>
        <taxon>Sphingomonadaceae</taxon>
        <taxon>Parasphingopyxis</taxon>
    </lineage>
</organism>
<dbReference type="AlphaFoldDB" id="A0A3D9FF59"/>
<protein>
    <submittedName>
        <fullName evidence="2">DMSO/TMAO reductase YedYZ molybdopterin-dependent catalytic subunit</fullName>
    </submittedName>
</protein>
<comment type="caution">
    <text evidence="2">The sequence shown here is derived from an EMBL/GenBank/DDBJ whole genome shotgun (WGS) entry which is preliminary data.</text>
</comment>
<dbReference type="Gene3D" id="3.90.420.10">
    <property type="entry name" value="Oxidoreductase, molybdopterin-binding domain"/>
    <property type="match status" value="1"/>
</dbReference>
<dbReference type="InterPro" id="IPR000572">
    <property type="entry name" value="OxRdtase_Mopterin-bd_dom"/>
</dbReference>
<evidence type="ECO:0000313" key="3">
    <source>
        <dbReference type="Proteomes" id="UP000256310"/>
    </source>
</evidence>
<gene>
    <name evidence="2" type="ORF">DFR46_1234</name>
</gene>
<dbReference type="PANTHER" id="PTHR43032:SF2">
    <property type="entry name" value="BLL0505 PROTEIN"/>
    <property type="match status" value="1"/>
</dbReference>
<dbReference type="Pfam" id="PF00174">
    <property type="entry name" value="Oxidored_molyb"/>
    <property type="match status" value="1"/>
</dbReference>
<accession>A0A3D9FF59</accession>
<proteinExistence type="predicted"/>
<reference evidence="2 3" key="1">
    <citation type="submission" date="2018-07" db="EMBL/GenBank/DDBJ databases">
        <title>Genomic Encyclopedia of Type Strains, Phase IV (KMG-IV): sequencing the most valuable type-strain genomes for metagenomic binning, comparative biology and taxonomic classification.</title>
        <authorList>
            <person name="Goeker M."/>
        </authorList>
    </citation>
    <scope>NUCLEOTIDE SEQUENCE [LARGE SCALE GENOMIC DNA]</scope>
    <source>
        <strain evidence="2 3">DSM 26725</strain>
    </source>
</reference>
<dbReference type="EMBL" id="QRDP01000004">
    <property type="protein sequence ID" value="RED16217.1"/>
    <property type="molecule type" value="Genomic_DNA"/>
</dbReference>
<feature type="domain" description="Oxidoreductase molybdopterin-binding" evidence="1">
    <location>
        <begin position="95"/>
        <end position="231"/>
    </location>
</feature>
<dbReference type="RefSeq" id="WP_116235651.1">
    <property type="nucleotide sequence ID" value="NZ_QRDP01000004.1"/>
</dbReference>
<dbReference type="InterPro" id="IPR036374">
    <property type="entry name" value="OxRdtase_Mopterin-bd_sf"/>
</dbReference>